<evidence type="ECO:0000313" key="4">
    <source>
        <dbReference type="Proteomes" id="UP000681720"/>
    </source>
</evidence>
<evidence type="ECO:0000313" key="3">
    <source>
        <dbReference type="EMBL" id="CAF5196990.1"/>
    </source>
</evidence>
<comment type="caution">
    <text evidence="2">The sequence shown here is derived from an EMBL/GenBank/DDBJ whole genome shotgun (WGS) entry which is preliminary data.</text>
</comment>
<dbReference type="AlphaFoldDB" id="A0A8S3D8C6"/>
<proteinExistence type="predicted"/>
<dbReference type="EMBL" id="CAJOBH010009253">
    <property type="protein sequence ID" value="CAF4136313.1"/>
    <property type="molecule type" value="Genomic_DNA"/>
</dbReference>
<dbReference type="EMBL" id="CAJOBJ010203743">
    <property type="protein sequence ID" value="CAF4990814.1"/>
    <property type="molecule type" value="Genomic_DNA"/>
</dbReference>
<dbReference type="Proteomes" id="UP000676336">
    <property type="component" value="Unassembled WGS sequence"/>
</dbReference>
<evidence type="ECO:0000313" key="1">
    <source>
        <dbReference type="EMBL" id="CAF4136313.1"/>
    </source>
</evidence>
<protein>
    <submittedName>
        <fullName evidence="2">Uncharacterized protein</fullName>
    </submittedName>
</protein>
<gene>
    <name evidence="1" type="ORF">BYL167_LOCUS20800</name>
    <name evidence="2" type="ORF">GIL414_LOCUS56619</name>
    <name evidence="3" type="ORF">SMN809_LOCUS74353</name>
</gene>
<dbReference type="Proteomes" id="UP000681720">
    <property type="component" value="Unassembled WGS sequence"/>
</dbReference>
<dbReference type="Proteomes" id="UP000681967">
    <property type="component" value="Unassembled WGS sequence"/>
</dbReference>
<dbReference type="EMBL" id="CAJOBI010329972">
    <property type="protein sequence ID" value="CAF5196990.1"/>
    <property type="molecule type" value="Genomic_DNA"/>
</dbReference>
<reference evidence="2" key="1">
    <citation type="submission" date="2021-02" db="EMBL/GenBank/DDBJ databases">
        <authorList>
            <person name="Nowell W R."/>
        </authorList>
    </citation>
    <scope>NUCLEOTIDE SEQUENCE</scope>
</reference>
<organism evidence="2 4">
    <name type="scientific">Rotaria magnacalcarata</name>
    <dbReference type="NCBI Taxonomy" id="392030"/>
    <lineage>
        <taxon>Eukaryota</taxon>
        <taxon>Metazoa</taxon>
        <taxon>Spiralia</taxon>
        <taxon>Gnathifera</taxon>
        <taxon>Rotifera</taxon>
        <taxon>Eurotatoria</taxon>
        <taxon>Bdelloidea</taxon>
        <taxon>Philodinida</taxon>
        <taxon>Philodinidae</taxon>
        <taxon>Rotaria</taxon>
    </lineage>
</organism>
<sequence>MAHSTASTSIMRHALITGQPGLFCFLNKDYFSMLPIQNALMQK</sequence>
<accession>A0A8S3D8C6</accession>
<evidence type="ECO:0000313" key="2">
    <source>
        <dbReference type="EMBL" id="CAF4990814.1"/>
    </source>
</evidence>
<feature type="non-terminal residue" evidence="2">
    <location>
        <position position="43"/>
    </location>
</feature>
<name>A0A8S3D8C6_9BILA</name>